<dbReference type="Proteomes" id="UP000665043">
    <property type="component" value="Chromosome"/>
</dbReference>
<protein>
    <recommendedName>
        <fullName evidence="1">DUF6884 domain-containing protein</fullName>
    </recommendedName>
</protein>
<organism evidence="2 3">
    <name type="scientific">Sediminibacillus dalangtanensis</name>
    <dbReference type="NCBI Taxonomy" id="2729421"/>
    <lineage>
        <taxon>Bacteria</taxon>
        <taxon>Bacillati</taxon>
        <taxon>Bacillota</taxon>
        <taxon>Bacilli</taxon>
        <taxon>Bacillales</taxon>
        <taxon>Bacillaceae</taxon>
        <taxon>Sediminibacillus</taxon>
    </lineage>
</organism>
<evidence type="ECO:0000313" key="3">
    <source>
        <dbReference type="Proteomes" id="UP000665043"/>
    </source>
</evidence>
<evidence type="ECO:0000313" key="2">
    <source>
        <dbReference type="EMBL" id="QTM99215.1"/>
    </source>
</evidence>
<accession>A0ABX7VUD6</accession>
<dbReference type="Pfam" id="PF21818">
    <property type="entry name" value="DUF6884"/>
    <property type="match status" value="1"/>
</dbReference>
<dbReference type="InterPro" id="IPR049251">
    <property type="entry name" value="DUF6884"/>
</dbReference>
<feature type="domain" description="DUF6884" evidence="1">
    <location>
        <begin position="6"/>
        <end position="142"/>
    </location>
</feature>
<gene>
    <name evidence="2" type="ORF">ERJ70_07815</name>
</gene>
<name>A0ABX7VUD6_9BACI</name>
<sequence>MEPLCIIPCGKKKIWDKQADVGPVAAREAYIGTFHRLCETYADHFKLDWVVLSAKHGFLLPKDIVPENYDLTFNQKSDQIVTGDFLANQVKNKRLDIFSRIIVLTGRKYKPFISAAFSSTNPEIAYPLEGCKGIGQMQQRLKTAVANDTPIHPGY</sequence>
<keyword evidence="3" id="KW-1185">Reference proteome</keyword>
<reference evidence="2 3" key="1">
    <citation type="submission" date="2019-12" db="EMBL/GenBank/DDBJ databases">
        <title>The whole genome sequencing of a strain isolated from a Mars analog, Dalangtan Playa.</title>
        <authorList>
            <person name="Huang T."/>
        </authorList>
    </citation>
    <scope>NUCLEOTIDE SEQUENCE [LARGE SCALE GENOMIC DNA]</scope>
    <source>
        <strain evidence="2 3">DP4-553-S</strain>
    </source>
</reference>
<evidence type="ECO:0000259" key="1">
    <source>
        <dbReference type="Pfam" id="PF21818"/>
    </source>
</evidence>
<dbReference type="EMBL" id="CP046956">
    <property type="protein sequence ID" value="QTM99215.1"/>
    <property type="molecule type" value="Genomic_DNA"/>
</dbReference>
<dbReference type="RefSeq" id="WP_209368411.1">
    <property type="nucleotide sequence ID" value="NZ_CP046956.1"/>
</dbReference>
<proteinExistence type="predicted"/>